<gene>
    <name evidence="3" type="ORF">GCM10010421_50860</name>
</gene>
<dbReference type="RefSeq" id="WP_344607411.1">
    <property type="nucleotide sequence ID" value="NZ_BAAATK010000042.1"/>
</dbReference>
<keyword evidence="1" id="KW-0808">Transferase</keyword>
<dbReference type="Pfam" id="PF13649">
    <property type="entry name" value="Methyltransf_25"/>
    <property type="match status" value="1"/>
</dbReference>
<dbReference type="InterPro" id="IPR041698">
    <property type="entry name" value="Methyltransf_25"/>
</dbReference>
<evidence type="ECO:0000313" key="3">
    <source>
        <dbReference type="EMBL" id="GAA2452019.1"/>
    </source>
</evidence>
<organism evidence="3 4">
    <name type="scientific">Streptomyces glaucus</name>
    <dbReference type="NCBI Taxonomy" id="284029"/>
    <lineage>
        <taxon>Bacteria</taxon>
        <taxon>Bacillati</taxon>
        <taxon>Actinomycetota</taxon>
        <taxon>Actinomycetes</taxon>
        <taxon>Kitasatosporales</taxon>
        <taxon>Streptomycetaceae</taxon>
        <taxon>Streptomyces</taxon>
    </lineage>
</organism>
<accession>A0ABN3K7Q8</accession>
<dbReference type="GO" id="GO:0032259">
    <property type="term" value="P:methylation"/>
    <property type="evidence" value="ECO:0007669"/>
    <property type="project" value="UniProtKB-KW"/>
</dbReference>
<dbReference type="InterPro" id="IPR029063">
    <property type="entry name" value="SAM-dependent_MTases_sf"/>
</dbReference>
<dbReference type="GO" id="GO:0008168">
    <property type="term" value="F:methyltransferase activity"/>
    <property type="evidence" value="ECO:0007669"/>
    <property type="project" value="UniProtKB-KW"/>
</dbReference>
<dbReference type="EMBL" id="BAAATK010000042">
    <property type="protein sequence ID" value="GAA2452019.1"/>
    <property type="molecule type" value="Genomic_DNA"/>
</dbReference>
<feature type="domain" description="Methyltransferase" evidence="2">
    <location>
        <begin position="42"/>
        <end position="135"/>
    </location>
</feature>
<dbReference type="PANTHER" id="PTHR43861">
    <property type="entry name" value="TRANS-ACONITATE 2-METHYLTRANSFERASE-RELATED"/>
    <property type="match status" value="1"/>
</dbReference>
<keyword evidence="3" id="KW-0489">Methyltransferase</keyword>
<evidence type="ECO:0000259" key="2">
    <source>
        <dbReference type="Pfam" id="PF13649"/>
    </source>
</evidence>
<protein>
    <submittedName>
        <fullName evidence="3">Class I SAM-dependent methyltransferase</fullName>
    </submittedName>
</protein>
<dbReference type="CDD" id="cd02440">
    <property type="entry name" value="AdoMet_MTases"/>
    <property type="match status" value="1"/>
</dbReference>
<proteinExistence type="predicted"/>
<name>A0ABN3K7Q8_9ACTN</name>
<reference evidence="3 4" key="1">
    <citation type="journal article" date="2019" name="Int. J. Syst. Evol. Microbiol.">
        <title>The Global Catalogue of Microorganisms (GCM) 10K type strain sequencing project: providing services to taxonomists for standard genome sequencing and annotation.</title>
        <authorList>
            <consortium name="The Broad Institute Genomics Platform"/>
            <consortium name="The Broad Institute Genome Sequencing Center for Infectious Disease"/>
            <person name="Wu L."/>
            <person name="Ma J."/>
        </authorList>
    </citation>
    <scope>NUCLEOTIDE SEQUENCE [LARGE SCALE GENOMIC DNA]</scope>
    <source>
        <strain evidence="3 4">JCM 6922</strain>
    </source>
</reference>
<dbReference type="Proteomes" id="UP001500460">
    <property type="component" value="Unassembled WGS sequence"/>
</dbReference>
<dbReference type="SUPFAM" id="SSF53335">
    <property type="entry name" value="S-adenosyl-L-methionine-dependent methyltransferases"/>
    <property type="match status" value="1"/>
</dbReference>
<evidence type="ECO:0000313" key="4">
    <source>
        <dbReference type="Proteomes" id="UP001500460"/>
    </source>
</evidence>
<sequence length="253" mass="27996">MDSTQTYDSLADVYDLMYPASSPDIKDAVDFFARTCPEGGKILEFGVGSGRLAVPLAQRGFEVHGVDGSQRMLDKLAERDTDARVRAFAADFTKVSTGETYDVVFIALNTLFALHTAAQQVECVTRMREHLAPGGRVVIEAFDPMPYHQQQGEQTSTRYLSPTSVMLDSSHVVRTQQLVLVIHTVLDGTVPRPTQEILRYAWPSEIDLMARIAGLRLVGRTAGWREEPYGEKSDRHISVYAVDDVKDQGSIGS</sequence>
<evidence type="ECO:0000256" key="1">
    <source>
        <dbReference type="ARBA" id="ARBA00022679"/>
    </source>
</evidence>
<comment type="caution">
    <text evidence="3">The sequence shown here is derived from an EMBL/GenBank/DDBJ whole genome shotgun (WGS) entry which is preliminary data.</text>
</comment>
<dbReference type="Gene3D" id="3.40.50.150">
    <property type="entry name" value="Vaccinia Virus protein VP39"/>
    <property type="match status" value="1"/>
</dbReference>
<keyword evidence="4" id="KW-1185">Reference proteome</keyword>